<gene>
    <name evidence="4" type="ORF">RMAR0315_LOCUS704</name>
</gene>
<accession>A0A7S0BD73</accession>
<name>A0A7S0BD73_9RHOD</name>
<reference evidence="4" key="1">
    <citation type="submission" date="2021-01" db="EMBL/GenBank/DDBJ databases">
        <authorList>
            <person name="Corre E."/>
            <person name="Pelletier E."/>
            <person name="Niang G."/>
            <person name="Scheremetjew M."/>
            <person name="Finn R."/>
            <person name="Kale V."/>
            <person name="Holt S."/>
            <person name="Cochrane G."/>
            <person name="Meng A."/>
            <person name="Brown T."/>
            <person name="Cohen L."/>
        </authorList>
    </citation>
    <scope>NUCLEOTIDE SEQUENCE</scope>
    <source>
        <strain evidence="4">UTEX LB 2760</strain>
    </source>
</reference>
<dbReference type="GO" id="GO:0005740">
    <property type="term" value="C:mitochondrial envelope"/>
    <property type="evidence" value="ECO:0007669"/>
    <property type="project" value="InterPro"/>
</dbReference>
<dbReference type="GO" id="GO:0046872">
    <property type="term" value="F:metal ion binding"/>
    <property type="evidence" value="ECO:0007669"/>
    <property type="project" value="UniProtKB-KW"/>
</dbReference>
<keyword evidence="1" id="KW-0479">Metal-binding</keyword>
<feature type="compositionally biased region" description="Basic and acidic residues" evidence="3">
    <location>
        <begin position="218"/>
        <end position="235"/>
    </location>
</feature>
<evidence type="ECO:0000256" key="2">
    <source>
        <dbReference type="ARBA" id="ARBA00022833"/>
    </source>
</evidence>
<proteinExistence type="predicted"/>
<dbReference type="AlphaFoldDB" id="A0A7S0BD73"/>
<evidence type="ECO:0000313" key="4">
    <source>
        <dbReference type="EMBL" id="CAD8390729.1"/>
    </source>
</evidence>
<dbReference type="InterPro" id="IPR036972">
    <property type="entry name" value="Cyt_c_oxidase_su5b_sf"/>
</dbReference>
<dbReference type="GO" id="GO:0006123">
    <property type="term" value="P:mitochondrial electron transport, cytochrome c to oxygen"/>
    <property type="evidence" value="ECO:0007669"/>
    <property type="project" value="InterPro"/>
</dbReference>
<keyword evidence="2" id="KW-0862">Zinc</keyword>
<dbReference type="PROSITE" id="PS51359">
    <property type="entry name" value="COX5B_2"/>
    <property type="match status" value="1"/>
</dbReference>
<dbReference type="PANTHER" id="PTHR10122">
    <property type="entry name" value="CYTOCHROME C OXIDASE SUBUNIT 5B, MITOCHONDRIAL"/>
    <property type="match status" value="1"/>
</dbReference>
<dbReference type="Pfam" id="PF01215">
    <property type="entry name" value="COX5B"/>
    <property type="match status" value="1"/>
</dbReference>
<evidence type="ECO:0000256" key="1">
    <source>
        <dbReference type="ARBA" id="ARBA00022723"/>
    </source>
</evidence>
<protein>
    <submittedName>
        <fullName evidence="4">Uncharacterized protein</fullName>
    </submittedName>
</protein>
<organism evidence="4">
    <name type="scientific">Rhodosorus marinus</name>
    <dbReference type="NCBI Taxonomy" id="101924"/>
    <lineage>
        <taxon>Eukaryota</taxon>
        <taxon>Rhodophyta</taxon>
        <taxon>Stylonematophyceae</taxon>
        <taxon>Stylonematales</taxon>
        <taxon>Stylonemataceae</taxon>
        <taxon>Rhodosorus</taxon>
    </lineage>
</organism>
<feature type="region of interest" description="Disordered" evidence="3">
    <location>
        <begin position="206"/>
        <end position="235"/>
    </location>
</feature>
<dbReference type="EMBL" id="HBEK01001239">
    <property type="protein sequence ID" value="CAD8390729.1"/>
    <property type="molecule type" value="Transcribed_RNA"/>
</dbReference>
<dbReference type="InterPro" id="IPR002124">
    <property type="entry name" value="Cyt_c_oxidase_su5b"/>
</dbReference>
<dbReference type="GO" id="GO:0045277">
    <property type="term" value="C:respiratory chain complex IV"/>
    <property type="evidence" value="ECO:0007669"/>
    <property type="project" value="InterPro"/>
</dbReference>
<evidence type="ECO:0000256" key="3">
    <source>
        <dbReference type="SAM" id="MobiDB-lite"/>
    </source>
</evidence>
<dbReference type="Gene3D" id="2.60.11.10">
    <property type="entry name" value="Cytochrome c oxidase, subunit Vb"/>
    <property type="match status" value="1"/>
</dbReference>
<sequence>MMSLRFLMLGRAASSAARASSGDLRNVSRAGAAFASRQMRLYNSLRDPDWDEEENKMFDQAVKWEHERENAIIHPAKRIEVEKKLYVIPKPKAVGPISETASSLDISVGSERAHIELGDHFNTTPPEGLFGPFGTLEAPYLVESAYEERIVGCTGLPYPEDHEVMWLICRKDEITECPYCTQCFQLKDVPYEIREELVEELKAEIEAEKLGKPSPAAEEAKVEASKPTTEKESSG</sequence>
<dbReference type="PANTHER" id="PTHR10122:SF0">
    <property type="entry name" value="CYTOCHROME C OXIDASE SUBUNIT 5B, ISOFORM A-RELATED"/>
    <property type="match status" value="1"/>
</dbReference>
<dbReference type="SUPFAM" id="SSF57802">
    <property type="entry name" value="Rubredoxin-like"/>
    <property type="match status" value="1"/>
</dbReference>